<gene>
    <name evidence="1" type="ORF">EZS28_003841</name>
</gene>
<comment type="caution">
    <text evidence="1">The sequence shown here is derived from an EMBL/GenBank/DDBJ whole genome shotgun (WGS) entry which is preliminary data.</text>
</comment>
<reference evidence="1 2" key="1">
    <citation type="submission" date="2019-03" db="EMBL/GenBank/DDBJ databases">
        <title>Single cell metagenomics reveals metabolic interactions within the superorganism composed of flagellate Streblomastix strix and complex community of Bacteroidetes bacteria on its surface.</title>
        <authorList>
            <person name="Treitli S.C."/>
            <person name="Kolisko M."/>
            <person name="Husnik F."/>
            <person name="Keeling P."/>
            <person name="Hampl V."/>
        </authorList>
    </citation>
    <scope>NUCLEOTIDE SEQUENCE [LARGE SCALE GENOMIC DNA]</scope>
    <source>
        <strain evidence="1">ST1C</strain>
    </source>
</reference>
<dbReference type="EMBL" id="SNRW01000529">
    <property type="protein sequence ID" value="KAA6400638.1"/>
    <property type="molecule type" value="Genomic_DNA"/>
</dbReference>
<evidence type="ECO:0000313" key="2">
    <source>
        <dbReference type="Proteomes" id="UP000324800"/>
    </source>
</evidence>
<proteinExistence type="predicted"/>
<name>A0A5J4WZU4_9EUKA</name>
<accession>A0A5J4WZU4</accession>
<dbReference type="AlphaFoldDB" id="A0A5J4WZU4"/>
<protein>
    <submittedName>
        <fullName evidence="1">Uncharacterized protein</fullName>
    </submittedName>
</protein>
<sequence>MVNSSLGILSTLIDFTALWKLPLRVQKTQTGNILYWFSTDGSISPSQTTQSTSVLQLDQLSLLYLQDIIHWNKTNIGGFRANSMEYH</sequence>
<evidence type="ECO:0000313" key="1">
    <source>
        <dbReference type="EMBL" id="KAA6400638.1"/>
    </source>
</evidence>
<organism evidence="1 2">
    <name type="scientific">Streblomastix strix</name>
    <dbReference type="NCBI Taxonomy" id="222440"/>
    <lineage>
        <taxon>Eukaryota</taxon>
        <taxon>Metamonada</taxon>
        <taxon>Preaxostyla</taxon>
        <taxon>Oxymonadida</taxon>
        <taxon>Streblomastigidae</taxon>
        <taxon>Streblomastix</taxon>
    </lineage>
</organism>
<dbReference type="Proteomes" id="UP000324800">
    <property type="component" value="Unassembled WGS sequence"/>
</dbReference>